<dbReference type="Pfam" id="PF02803">
    <property type="entry name" value="Thiolase_C"/>
    <property type="match status" value="1"/>
</dbReference>
<reference evidence="8" key="1">
    <citation type="submission" date="2023-07" db="EMBL/GenBank/DDBJ databases">
        <title>Sequencing the genomes of 1000 actinobacteria strains.</title>
        <authorList>
            <person name="Klenk H.-P."/>
        </authorList>
    </citation>
    <scope>NUCLEOTIDE SEQUENCE</scope>
    <source>
        <strain evidence="8">DSM 107476</strain>
    </source>
</reference>
<comment type="caution">
    <text evidence="8">The sequence shown here is derived from an EMBL/GenBank/DDBJ whole genome shotgun (WGS) entry which is preliminary data.</text>
</comment>
<feature type="domain" description="Thiolase C-terminal" evidence="7">
    <location>
        <begin position="282"/>
        <end position="413"/>
    </location>
</feature>
<evidence type="ECO:0000256" key="2">
    <source>
        <dbReference type="ARBA" id="ARBA00022679"/>
    </source>
</evidence>
<dbReference type="EC" id="2.3.1.9" evidence="8"/>
<dbReference type="RefSeq" id="WP_290194615.1">
    <property type="nucleotide sequence ID" value="NZ_CP047654.1"/>
</dbReference>
<dbReference type="CDD" id="cd00751">
    <property type="entry name" value="thiolase"/>
    <property type="match status" value="1"/>
</dbReference>
<organism evidence="8 9">
    <name type="scientific">Corynebacterium guangdongense</name>
    <dbReference type="NCBI Taxonomy" id="1783348"/>
    <lineage>
        <taxon>Bacteria</taxon>
        <taxon>Bacillati</taxon>
        <taxon>Actinomycetota</taxon>
        <taxon>Actinomycetes</taxon>
        <taxon>Mycobacteriales</taxon>
        <taxon>Corynebacteriaceae</taxon>
        <taxon>Corynebacterium</taxon>
    </lineage>
</organism>
<evidence type="ECO:0000256" key="5">
    <source>
        <dbReference type="SAM" id="MobiDB-lite"/>
    </source>
</evidence>
<evidence type="ECO:0000256" key="3">
    <source>
        <dbReference type="ARBA" id="ARBA00023315"/>
    </source>
</evidence>
<dbReference type="InterPro" id="IPR020617">
    <property type="entry name" value="Thiolase_C"/>
</dbReference>
<dbReference type="InterPro" id="IPR002155">
    <property type="entry name" value="Thiolase"/>
</dbReference>
<dbReference type="NCBIfam" id="TIGR01930">
    <property type="entry name" value="AcCoA-C-Actrans"/>
    <property type="match status" value="1"/>
</dbReference>
<proteinExistence type="inferred from homology"/>
<dbReference type="Pfam" id="PF00108">
    <property type="entry name" value="Thiolase_N"/>
    <property type="match status" value="1"/>
</dbReference>
<comment type="similarity">
    <text evidence="1 4">Belongs to the thiolase-like superfamily. Thiolase family.</text>
</comment>
<protein>
    <submittedName>
        <fullName evidence="8">Acetyl-CoA C-acetyltransferase</fullName>
        <ecNumber evidence="8">2.3.1.9</ecNumber>
    </submittedName>
</protein>
<dbReference type="NCBIfam" id="NF006740">
    <property type="entry name" value="PRK09268.1"/>
    <property type="match status" value="1"/>
</dbReference>
<evidence type="ECO:0000259" key="6">
    <source>
        <dbReference type="Pfam" id="PF00108"/>
    </source>
</evidence>
<keyword evidence="9" id="KW-1185">Reference proteome</keyword>
<dbReference type="GO" id="GO:0003985">
    <property type="term" value="F:acetyl-CoA C-acetyltransferase activity"/>
    <property type="evidence" value="ECO:0007669"/>
    <property type="project" value="UniProtKB-EC"/>
</dbReference>
<dbReference type="InterPro" id="IPR016039">
    <property type="entry name" value="Thiolase-like"/>
</dbReference>
<dbReference type="InterPro" id="IPR050521">
    <property type="entry name" value="3-ketoacyl-CoA_Thiolase"/>
</dbReference>
<dbReference type="PANTHER" id="PTHR42689:SF1">
    <property type="entry name" value="ACETYL-COA ACYLTRANSFERASE FADA2 (3-KETOACYL-COA THIOLASE) (BETA-KETOTHIOLASE)-RELATED"/>
    <property type="match status" value="1"/>
</dbReference>
<dbReference type="InterPro" id="IPR020616">
    <property type="entry name" value="Thiolase_N"/>
</dbReference>
<dbReference type="PIRSF" id="PIRSF000429">
    <property type="entry name" value="Ac-CoA_Ac_transf"/>
    <property type="match status" value="1"/>
</dbReference>
<sequence>MTQTLRTAVVVGGNRTPFARSGTAYADASTKELLTAALTGLVARFGLGGEKIDEVAAGAVLKHPRDFNLTREAVLDTGLDPHTPAVDLQQACATSLETFIYTANKIRLGQADVAIAGGVDSTSDAPIAVSDGLRKALIRASRAKSMKDRLAAFASVRPKDFAPSSPSVAEPRTGLSMGESQARTSAAYGISRQAQDALAARSHANLTRAWEEGFFDDLVTPFQGLTRDNVLRPDTNLEKLAKLKPVFGDTMTAGNSTAMTDGAAAVLLADEDTARARNWTPLAKFVDAQVAAVDHVNGPEKTDGLLLAPTRAIPVILERNGLTAEDIDLFEIHEAFASTVLTTLEALKNQGVTIPDDKLNVDGSSLAAGHPFAATGARIIASLSKRLHERGPGTRGLISVCAAGGQGVVVILEAL</sequence>
<evidence type="ECO:0000313" key="9">
    <source>
        <dbReference type="Proteomes" id="UP001180840"/>
    </source>
</evidence>
<evidence type="ECO:0000259" key="7">
    <source>
        <dbReference type="Pfam" id="PF02803"/>
    </source>
</evidence>
<dbReference type="PANTHER" id="PTHR42689">
    <property type="entry name" value="ACETYL-COA ACYLTRANSFERASE FADA2 (3-KETOACYL-COA THIOLASE) (BETA-KETOTHIOLASE)-RELATED"/>
    <property type="match status" value="1"/>
</dbReference>
<evidence type="ECO:0000256" key="1">
    <source>
        <dbReference type="ARBA" id="ARBA00010982"/>
    </source>
</evidence>
<dbReference type="EMBL" id="JAVDXZ010000001">
    <property type="protein sequence ID" value="MDR7329649.1"/>
    <property type="molecule type" value="Genomic_DNA"/>
</dbReference>
<gene>
    <name evidence="8" type="ORF">J2S39_001325</name>
</gene>
<dbReference type="Proteomes" id="UP001180840">
    <property type="component" value="Unassembled WGS sequence"/>
</dbReference>
<keyword evidence="2 4" id="KW-0808">Transferase</keyword>
<feature type="region of interest" description="Disordered" evidence="5">
    <location>
        <begin position="160"/>
        <end position="181"/>
    </location>
</feature>
<feature type="domain" description="Thiolase N-terminal" evidence="6">
    <location>
        <begin position="9"/>
        <end position="272"/>
    </location>
</feature>
<evidence type="ECO:0000256" key="4">
    <source>
        <dbReference type="RuleBase" id="RU003557"/>
    </source>
</evidence>
<dbReference type="SUPFAM" id="SSF53901">
    <property type="entry name" value="Thiolase-like"/>
    <property type="match status" value="2"/>
</dbReference>
<keyword evidence="3 4" id="KW-0012">Acyltransferase</keyword>
<dbReference type="Gene3D" id="3.40.47.10">
    <property type="match status" value="1"/>
</dbReference>
<accession>A0ABU1ZXI3</accession>
<evidence type="ECO:0000313" key="8">
    <source>
        <dbReference type="EMBL" id="MDR7329649.1"/>
    </source>
</evidence>
<name>A0ABU1ZXI3_9CORY</name>